<accession>A0A2I0L9F0</accession>
<dbReference type="InterPro" id="IPR035992">
    <property type="entry name" value="Ricin_B-like_lectins"/>
</dbReference>
<evidence type="ECO:0000313" key="2">
    <source>
        <dbReference type="EMBL" id="PKI77319.1"/>
    </source>
</evidence>
<dbReference type="STRING" id="22663.A0A2I0L9F0"/>
<dbReference type="AlphaFoldDB" id="A0A2I0L9F0"/>
<dbReference type="Proteomes" id="UP000233551">
    <property type="component" value="Unassembled WGS sequence"/>
</dbReference>
<feature type="region of interest" description="Disordered" evidence="1">
    <location>
        <begin position="1"/>
        <end position="150"/>
    </location>
</feature>
<comment type="caution">
    <text evidence="2">The sequence shown here is derived from an EMBL/GenBank/DDBJ whole genome shotgun (WGS) entry which is preliminary data.</text>
</comment>
<name>A0A2I0L9F0_PUNGR</name>
<reference evidence="2 3" key="1">
    <citation type="submission" date="2017-11" db="EMBL/GenBank/DDBJ databases">
        <title>De-novo sequencing of pomegranate (Punica granatum L.) genome.</title>
        <authorList>
            <person name="Akparov Z."/>
            <person name="Amiraslanov A."/>
            <person name="Hajiyeva S."/>
            <person name="Abbasov M."/>
            <person name="Kaur K."/>
            <person name="Hamwieh A."/>
            <person name="Solovyev V."/>
            <person name="Salamov A."/>
            <person name="Braich B."/>
            <person name="Kosarev P."/>
            <person name="Mahmoud A."/>
            <person name="Hajiyev E."/>
            <person name="Babayeva S."/>
            <person name="Izzatullayeva V."/>
            <person name="Mammadov A."/>
            <person name="Mammadov A."/>
            <person name="Sharifova S."/>
            <person name="Ojaghi J."/>
            <person name="Eynullazada K."/>
            <person name="Bayramov B."/>
            <person name="Abdulazimova A."/>
            <person name="Shahmuradov I."/>
        </authorList>
    </citation>
    <scope>NUCLEOTIDE SEQUENCE [LARGE SCALE GENOMIC DNA]</scope>
    <source>
        <strain evidence="3">cv. AG2017</strain>
        <tissue evidence="2">Leaf</tissue>
    </source>
</reference>
<feature type="compositionally biased region" description="Basic and acidic residues" evidence="1">
    <location>
        <begin position="18"/>
        <end position="32"/>
    </location>
</feature>
<organism evidence="2 3">
    <name type="scientific">Punica granatum</name>
    <name type="common">Pomegranate</name>
    <dbReference type="NCBI Taxonomy" id="22663"/>
    <lineage>
        <taxon>Eukaryota</taxon>
        <taxon>Viridiplantae</taxon>
        <taxon>Streptophyta</taxon>
        <taxon>Embryophyta</taxon>
        <taxon>Tracheophyta</taxon>
        <taxon>Spermatophyta</taxon>
        <taxon>Magnoliopsida</taxon>
        <taxon>eudicotyledons</taxon>
        <taxon>Gunneridae</taxon>
        <taxon>Pentapetalae</taxon>
        <taxon>rosids</taxon>
        <taxon>malvids</taxon>
        <taxon>Myrtales</taxon>
        <taxon>Lythraceae</taxon>
        <taxon>Punica</taxon>
    </lineage>
</organism>
<protein>
    <submittedName>
        <fullName evidence="2">Uncharacterized protein</fullName>
    </submittedName>
</protein>
<evidence type="ECO:0000256" key="1">
    <source>
        <dbReference type="SAM" id="MobiDB-lite"/>
    </source>
</evidence>
<dbReference type="Gene3D" id="2.80.10.50">
    <property type="match status" value="1"/>
</dbReference>
<dbReference type="InterPro" id="IPR040249">
    <property type="entry name" value="Ricin_B-like_lectin_EULS3-like"/>
</dbReference>
<sequence>MEFPFGHQSHSHTHTHHRRDDDDYEDRDRPPRDVPYPPPPQPPFDHPPPPYYGGGDEFPPPPPPSNVYHTSHVPPPYDPYPPPAQDSGYGNYPPYHRPQESEGFSDYPPQQPPSTVHHVSHETETHHSYRPHMPSFIHHHTSEQQPDSAPVVTVGGGGALASYFSSKSTVKVYCKAEPNYTLTVCDDKVILAPYNPNDPMQQWYKDEKFSTRVKDEEGFPCFSLVNKATGQAIKHSVGASHPVQLIPYSPEQLDSSILWSGGKDLGDGYRAIRMVNNVRLNLDAFHGDKKSGGVHDGTTIVLWQWNKGDNQRWKIATTHFLRYE</sequence>
<dbReference type="CDD" id="cd23431">
    <property type="entry name" value="beta-trefoil_Ricin_AtEULS3-like"/>
    <property type="match status" value="1"/>
</dbReference>
<evidence type="ECO:0000313" key="3">
    <source>
        <dbReference type="Proteomes" id="UP000233551"/>
    </source>
</evidence>
<gene>
    <name evidence="2" type="ORF">CRG98_002264</name>
</gene>
<dbReference type="EMBL" id="PGOL01000095">
    <property type="protein sequence ID" value="PKI77319.1"/>
    <property type="molecule type" value="Genomic_DNA"/>
</dbReference>
<dbReference type="SUPFAM" id="SSF50370">
    <property type="entry name" value="Ricin B-like lectins"/>
    <property type="match status" value="1"/>
</dbReference>
<keyword evidence="3" id="KW-1185">Reference proteome</keyword>
<dbReference type="PANTHER" id="PTHR31257:SF2">
    <property type="entry name" value="RICIN B-LIKE LECTIN EULS3"/>
    <property type="match status" value="1"/>
</dbReference>
<dbReference type="PANTHER" id="PTHR31257">
    <property type="entry name" value="RICIN B-LIKE LECTIN EULS3"/>
    <property type="match status" value="1"/>
</dbReference>
<proteinExistence type="predicted"/>
<feature type="compositionally biased region" description="Pro residues" evidence="1">
    <location>
        <begin position="33"/>
        <end position="51"/>
    </location>
</feature>
<dbReference type="PROSITE" id="PS50231">
    <property type="entry name" value="RICIN_B_LECTIN"/>
    <property type="match status" value="1"/>
</dbReference>
<feature type="compositionally biased region" description="Pro residues" evidence="1">
    <location>
        <begin position="73"/>
        <end position="84"/>
    </location>
</feature>